<evidence type="ECO:0000259" key="1">
    <source>
        <dbReference type="Pfam" id="PF00085"/>
    </source>
</evidence>
<organism evidence="2 3">
    <name type="scientific">Hymenobacter terrestris</name>
    <dbReference type="NCBI Taxonomy" id="2748310"/>
    <lineage>
        <taxon>Bacteria</taxon>
        <taxon>Pseudomonadati</taxon>
        <taxon>Bacteroidota</taxon>
        <taxon>Cytophagia</taxon>
        <taxon>Cytophagales</taxon>
        <taxon>Hymenobacteraceae</taxon>
        <taxon>Hymenobacter</taxon>
    </lineage>
</organism>
<evidence type="ECO:0000313" key="3">
    <source>
        <dbReference type="Proteomes" id="UP000626554"/>
    </source>
</evidence>
<dbReference type="Pfam" id="PF00085">
    <property type="entry name" value="Thioredoxin"/>
    <property type="match status" value="1"/>
</dbReference>
<proteinExistence type="predicted"/>
<dbReference type="InterPro" id="IPR013766">
    <property type="entry name" value="Thioredoxin_domain"/>
</dbReference>
<dbReference type="Gene3D" id="3.40.30.10">
    <property type="entry name" value="Glutaredoxin"/>
    <property type="match status" value="1"/>
</dbReference>
<gene>
    <name evidence="2" type="ORF">HW556_09850</name>
</gene>
<evidence type="ECO:0000313" key="2">
    <source>
        <dbReference type="EMBL" id="NVO85181.1"/>
    </source>
</evidence>
<accession>A0ABX2Q422</accession>
<reference evidence="2 3" key="1">
    <citation type="submission" date="2020-05" db="EMBL/GenBank/DDBJ databases">
        <title>Hymenobacter terrestris sp. nov. and Hymenobacter lapidiphilus sp. nov., isolated from regoliths in Antarctica.</title>
        <authorList>
            <person name="Sedlacek I."/>
            <person name="Pantucek R."/>
            <person name="Zeman M."/>
            <person name="Holochova P."/>
            <person name="Kralova S."/>
            <person name="Stankova E."/>
            <person name="Sedo O."/>
            <person name="Micenkova L."/>
            <person name="Svec P."/>
            <person name="Gupta V."/>
            <person name="Sood U."/>
            <person name="Korpole U.S."/>
            <person name="Lal R."/>
        </authorList>
    </citation>
    <scope>NUCLEOTIDE SEQUENCE [LARGE SCALE GENOMIC DNA]</scope>
    <source>
        <strain evidence="2 3">P5252</strain>
    </source>
</reference>
<name>A0ABX2Q422_9BACT</name>
<dbReference type="RefSeq" id="WP_176899852.1">
    <property type="nucleotide sequence ID" value="NZ_JABKAV010000023.1"/>
</dbReference>
<feature type="domain" description="Thioredoxin" evidence="1">
    <location>
        <begin position="7"/>
        <end position="87"/>
    </location>
</feature>
<comment type="caution">
    <text evidence="2">The sequence shown here is derived from an EMBL/GenBank/DDBJ whole genome shotgun (WGS) entry which is preliminary data.</text>
</comment>
<dbReference type="Proteomes" id="UP000626554">
    <property type="component" value="Unassembled WGS sequence"/>
</dbReference>
<dbReference type="EMBL" id="JABKAV010000023">
    <property type="protein sequence ID" value="NVO85181.1"/>
    <property type="molecule type" value="Genomic_DNA"/>
</dbReference>
<keyword evidence="3" id="KW-1185">Reference proteome</keyword>
<dbReference type="CDD" id="cd02947">
    <property type="entry name" value="TRX_family"/>
    <property type="match status" value="1"/>
</dbReference>
<protein>
    <submittedName>
        <fullName evidence="2">Thioredoxin family protein</fullName>
    </submittedName>
</protein>
<sequence length="112" mass="12835">MMVTDTNDEGLRTLIHDHPRVLAMFTADDCLICDQLAPPFSKFALEEQYQDTLFLRLDVSENPVARKLMDTRVAPFFVAYCRGKLSECDTLFTEEQVKAMLQELQVCVDTPE</sequence>
<dbReference type="InterPro" id="IPR036249">
    <property type="entry name" value="Thioredoxin-like_sf"/>
</dbReference>
<dbReference type="SUPFAM" id="SSF52833">
    <property type="entry name" value="Thioredoxin-like"/>
    <property type="match status" value="1"/>
</dbReference>